<evidence type="ECO:0000313" key="3">
    <source>
        <dbReference type="Proteomes" id="UP000017842"/>
    </source>
</evidence>
<sequence>MIQTRKAVMRNTVSEVYVIAGLIALMIAFNGQVASCLNDVLGMSFENY</sequence>
<name>V5BVJ7_9GAMM</name>
<reference evidence="2 3" key="1">
    <citation type="journal article" date="2013" name="Genome Announc.">
        <title>Draft Genome Sequence of the Methanotrophic Gammaproteobacterium Methyloglobulus morosus DSM 22980 Strain KoM1.</title>
        <authorList>
            <person name="Poehlein A."/>
            <person name="Deutzmann J.S."/>
            <person name="Daniel R."/>
            <person name="Simeonova D.D."/>
        </authorList>
    </citation>
    <scope>NUCLEOTIDE SEQUENCE [LARGE SCALE GENOMIC DNA]</scope>
    <source>
        <strain evidence="2 3">KoM1</strain>
    </source>
</reference>
<dbReference type="AlphaFoldDB" id="V5BVJ7"/>
<comment type="caution">
    <text evidence="2">The sequence shown here is derived from an EMBL/GenBank/DDBJ whole genome shotgun (WGS) entry which is preliminary data.</text>
</comment>
<evidence type="ECO:0000256" key="1">
    <source>
        <dbReference type="SAM" id="Phobius"/>
    </source>
</evidence>
<dbReference type="Proteomes" id="UP000017842">
    <property type="component" value="Unassembled WGS sequence"/>
</dbReference>
<organism evidence="2 3">
    <name type="scientific">Methyloglobulus morosus KoM1</name>
    <dbReference type="NCBI Taxonomy" id="1116472"/>
    <lineage>
        <taxon>Bacteria</taxon>
        <taxon>Pseudomonadati</taxon>
        <taxon>Pseudomonadota</taxon>
        <taxon>Gammaproteobacteria</taxon>
        <taxon>Methylococcales</taxon>
        <taxon>Methylococcaceae</taxon>
        <taxon>Methyloglobulus</taxon>
    </lineage>
</organism>
<evidence type="ECO:0000313" key="2">
    <source>
        <dbReference type="EMBL" id="ESS71899.1"/>
    </source>
</evidence>
<keyword evidence="3" id="KW-1185">Reference proteome</keyword>
<keyword evidence="1" id="KW-1133">Transmembrane helix</keyword>
<protein>
    <submittedName>
        <fullName evidence="2">Uncharacterized protein</fullName>
    </submittedName>
</protein>
<feature type="transmembrane region" description="Helical" evidence="1">
    <location>
        <begin position="12"/>
        <end position="29"/>
    </location>
</feature>
<dbReference type="EMBL" id="AYLO01000082">
    <property type="protein sequence ID" value="ESS71899.1"/>
    <property type="molecule type" value="Genomic_DNA"/>
</dbReference>
<keyword evidence="1" id="KW-0472">Membrane</keyword>
<accession>V5BVJ7</accession>
<proteinExistence type="predicted"/>
<keyword evidence="1" id="KW-0812">Transmembrane</keyword>
<gene>
    <name evidence="2" type="ORF">MGMO_85c00240</name>
</gene>